<feature type="non-terminal residue" evidence="1">
    <location>
        <position position="51"/>
    </location>
</feature>
<proteinExistence type="predicted"/>
<accession>A0A4V1ITU2</accession>
<dbReference type="OrthoDB" id="128646at2759"/>
<sequence length="51" mass="6018">KATFDVMYDDTTESITAWVIETDRFDFIFGRSWLLKHNPHIDWRNGAVTLS</sequence>
<feature type="non-terminal residue" evidence="1">
    <location>
        <position position="1"/>
    </location>
</feature>
<dbReference type="EMBL" id="ML014557">
    <property type="protein sequence ID" value="RKO98247.1"/>
    <property type="molecule type" value="Genomic_DNA"/>
</dbReference>
<dbReference type="Gene3D" id="2.40.70.10">
    <property type="entry name" value="Acid Proteases"/>
    <property type="match status" value="1"/>
</dbReference>
<name>A0A4V1ITU2_9FUNG</name>
<dbReference type="InterPro" id="IPR021109">
    <property type="entry name" value="Peptidase_aspartic_dom_sf"/>
</dbReference>
<protein>
    <submittedName>
        <fullName evidence="1">Uncharacterized protein</fullName>
    </submittedName>
</protein>
<evidence type="ECO:0000313" key="1">
    <source>
        <dbReference type="EMBL" id="RKO98247.1"/>
    </source>
</evidence>
<dbReference type="AlphaFoldDB" id="A0A4V1ITU2"/>
<keyword evidence="2" id="KW-1185">Reference proteome</keyword>
<gene>
    <name evidence="1" type="ORF">CXG81DRAFT_879</name>
</gene>
<organism evidence="1 2">
    <name type="scientific">Caulochytrium protostelioides</name>
    <dbReference type="NCBI Taxonomy" id="1555241"/>
    <lineage>
        <taxon>Eukaryota</taxon>
        <taxon>Fungi</taxon>
        <taxon>Fungi incertae sedis</taxon>
        <taxon>Chytridiomycota</taxon>
        <taxon>Chytridiomycota incertae sedis</taxon>
        <taxon>Chytridiomycetes</taxon>
        <taxon>Caulochytriales</taxon>
        <taxon>Caulochytriaceae</taxon>
        <taxon>Caulochytrium</taxon>
    </lineage>
</organism>
<evidence type="ECO:0000313" key="2">
    <source>
        <dbReference type="Proteomes" id="UP000274922"/>
    </source>
</evidence>
<reference evidence="2" key="1">
    <citation type="journal article" date="2018" name="Nat. Microbiol.">
        <title>Leveraging single-cell genomics to expand the fungal tree of life.</title>
        <authorList>
            <person name="Ahrendt S.R."/>
            <person name="Quandt C.A."/>
            <person name="Ciobanu D."/>
            <person name="Clum A."/>
            <person name="Salamov A."/>
            <person name="Andreopoulos B."/>
            <person name="Cheng J.F."/>
            <person name="Woyke T."/>
            <person name="Pelin A."/>
            <person name="Henrissat B."/>
            <person name="Reynolds N.K."/>
            <person name="Benny G.L."/>
            <person name="Smith M.E."/>
            <person name="James T.Y."/>
            <person name="Grigoriev I.V."/>
        </authorList>
    </citation>
    <scope>NUCLEOTIDE SEQUENCE [LARGE SCALE GENOMIC DNA]</scope>
    <source>
        <strain evidence="2">ATCC 52028</strain>
    </source>
</reference>
<dbReference type="Proteomes" id="UP000274922">
    <property type="component" value="Unassembled WGS sequence"/>
</dbReference>